<sequence length="393" mass="43188">MAVRPPPICADMFQRWLHNDCYCPVGLFWQHQPQAMALDSPRVGPGPRMDSWLAGGEQHPWCTLRGLELWGAMYPAYALAAGCGFTGTALWSALRLRHGFGTASAADQRLQFAIHGFCLGAAVVRLSYIICEASLVHTSHGDSFLQRMAGASYTAFFPLSAAAFLCTCQHWLRLIEFMDQVVEKPWYRNPLILVCLLFLFLEALHDFMYMSGAHPVIDGVYFFWLSLISVFAALLGVSIARRLYSRLRLWLTADAGLQVFKRTLMSAALVSASAVCMLILSIIQALVGRYYPWPCFDCWVFGRLLEFLYLVIMLSALGRAQERAPNLASVTGGSTAARGSSFADSFMSTDAPGWEALWISPPAPARRSEATATGSEASARRGGSRSPSVASAM</sequence>
<keyword evidence="2" id="KW-1133">Transmembrane helix</keyword>
<gene>
    <name evidence="3" type="ORF">EVOR1521_LOCUS22769</name>
</gene>
<feature type="transmembrane region" description="Helical" evidence="2">
    <location>
        <begin position="221"/>
        <end position="244"/>
    </location>
</feature>
<organism evidence="3 4">
    <name type="scientific">Effrenium voratum</name>
    <dbReference type="NCBI Taxonomy" id="2562239"/>
    <lineage>
        <taxon>Eukaryota</taxon>
        <taxon>Sar</taxon>
        <taxon>Alveolata</taxon>
        <taxon>Dinophyceae</taxon>
        <taxon>Suessiales</taxon>
        <taxon>Symbiodiniaceae</taxon>
        <taxon>Effrenium</taxon>
    </lineage>
</organism>
<keyword evidence="2" id="KW-0472">Membrane</keyword>
<reference evidence="3" key="1">
    <citation type="submission" date="2023-08" db="EMBL/GenBank/DDBJ databases">
        <authorList>
            <person name="Chen Y."/>
            <person name="Shah S."/>
            <person name="Dougan E. K."/>
            <person name="Thang M."/>
            <person name="Chan C."/>
        </authorList>
    </citation>
    <scope>NUCLEOTIDE SEQUENCE</scope>
</reference>
<accession>A0AA36J4Z1</accession>
<feature type="compositionally biased region" description="Low complexity" evidence="1">
    <location>
        <begin position="370"/>
        <end position="393"/>
    </location>
</feature>
<evidence type="ECO:0000256" key="1">
    <source>
        <dbReference type="SAM" id="MobiDB-lite"/>
    </source>
</evidence>
<feature type="transmembrane region" description="Helical" evidence="2">
    <location>
        <begin position="150"/>
        <end position="171"/>
    </location>
</feature>
<protein>
    <submittedName>
        <fullName evidence="3">Uncharacterized protein</fullName>
    </submittedName>
</protein>
<feature type="region of interest" description="Disordered" evidence="1">
    <location>
        <begin position="360"/>
        <end position="393"/>
    </location>
</feature>
<feature type="transmembrane region" description="Helical" evidence="2">
    <location>
        <begin position="191"/>
        <end position="209"/>
    </location>
</feature>
<dbReference type="AlphaFoldDB" id="A0AA36J4Z1"/>
<evidence type="ECO:0000313" key="3">
    <source>
        <dbReference type="EMBL" id="CAJ1399192.1"/>
    </source>
</evidence>
<feature type="transmembrane region" description="Helical" evidence="2">
    <location>
        <begin position="74"/>
        <end position="91"/>
    </location>
</feature>
<dbReference type="EMBL" id="CAUJNA010003327">
    <property type="protein sequence ID" value="CAJ1399192.1"/>
    <property type="molecule type" value="Genomic_DNA"/>
</dbReference>
<keyword evidence="4" id="KW-1185">Reference proteome</keyword>
<evidence type="ECO:0000256" key="2">
    <source>
        <dbReference type="SAM" id="Phobius"/>
    </source>
</evidence>
<evidence type="ECO:0000313" key="4">
    <source>
        <dbReference type="Proteomes" id="UP001178507"/>
    </source>
</evidence>
<keyword evidence="2" id="KW-0812">Transmembrane</keyword>
<feature type="transmembrane region" description="Helical" evidence="2">
    <location>
        <begin position="112"/>
        <end position="130"/>
    </location>
</feature>
<comment type="caution">
    <text evidence="3">The sequence shown here is derived from an EMBL/GenBank/DDBJ whole genome shotgun (WGS) entry which is preliminary data.</text>
</comment>
<proteinExistence type="predicted"/>
<name>A0AA36J4Z1_9DINO</name>
<feature type="transmembrane region" description="Helical" evidence="2">
    <location>
        <begin position="299"/>
        <end position="317"/>
    </location>
</feature>
<feature type="transmembrane region" description="Helical" evidence="2">
    <location>
        <begin position="264"/>
        <end position="287"/>
    </location>
</feature>
<dbReference type="Proteomes" id="UP001178507">
    <property type="component" value="Unassembled WGS sequence"/>
</dbReference>